<feature type="non-terminal residue" evidence="2">
    <location>
        <position position="1"/>
    </location>
</feature>
<dbReference type="PANTHER" id="PTHR48235">
    <property type="entry name" value="OS01G0916700 PROTEIN"/>
    <property type="match status" value="1"/>
</dbReference>
<reference evidence="2 3" key="1">
    <citation type="journal article" date="2019" name="Genome Biol. Evol.">
        <title>The Rhododendron genome and chromosomal organization provide insight into shared whole-genome duplications across the heath family (Ericaceae).</title>
        <authorList>
            <person name="Soza V.L."/>
            <person name="Lindsley D."/>
            <person name="Waalkes A."/>
            <person name="Ramage E."/>
            <person name="Patwardhan R.P."/>
            <person name="Burton J.N."/>
            <person name="Adey A."/>
            <person name="Kumar A."/>
            <person name="Qiu R."/>
            <person name="Shendure J."/>
            <person name="Hall B."/>
        </authorList>
    </citation>
    <scope>NUCLEOTIDE SEQUENCE [LARGE SCALE GENOMIC DNA]</scope>
    <source>
        <strain evidence="2">RSF 1966-606</strain>
    </source>
</reference>
<feature type="region of interest" description="Disordered" evidence="1">
    <location>
        <begin position="50"/>
        <end position="71"/>
    </location>
</feature>
<sequence length="150" mass="17113">MDSSQPRNHSAYHHHPCPNQPPHHHHHHYHLHFSPHCPLHSRLLQPNIHPHPCPSSLPSLNQSKSQVPECAETYPSDALMIQEGNEEAFEEDEEDPVFVLTDEWREFFAKSEAKRRLAKKQARKKGKASAVIIRGQASGREYEDGVVEAA</sequence>
<accession>A0A6A4M2R0</accession>
<keyword evidence="3" id="KW-1185">Reference proteome</keyword>
<evidence type="ECO:0000256" key="1">
    <source>
        <dbReference type="SAM" id="MobiDB-lite"/>
    </source>
</evidence>
<feature type="region of interest" description="Disordered" evidence="1">
    <location>
        <begin position="1"/>
        <end position="32"/>
    </location>
</feature>
<protein>
    <submittedName>
        <fullName evidence="2">Uncharacterized protein</fullName>
    </submittedName>
</protein>
<dbReference type="Proteomes" id="UP000428333">
    <property type="component" value="Linkage Group LG04"/>
</dbReference>
<dbReference type="AlphaFoldDB" id="A0A6A4M2R0"/>
<comment type="caution">
    <text evidence="2">The sequence shown here is derived from an EMBL/GenBank/DDBJ whole genome shotgun (WGS) entry which is preliminary data.</text>
</comment>
<dbReference type="EMBL" id="QEFC01000997">
    <property type="protein sequence ID" value="KAE9460908.1"/>
    <property type="molecule type" value="Genomic_DNA"/>
</dbReference>
<evidence type="ECO:0000313" key="2">
    <source>
        <dbReference type="EMBL" id="KAE9460908.1"/>
    </source>
</evidence>
<gene>
    <name evidence="2" type="ORF">C3L33_07263</name>
</gene>
<proteinExistence type="predicted"/>
<feature type="compositionally biased region" description="Basic residues" evidence="1">
    <location>
        <begin position="10"/>
        <end position="32"/>
    </location>
</feature>
<dbReference type="PANTHER" id="PTHR48235:SF1">
    <property type="entry name" value="OS01G0916700 PROTEIN"/>
    <property type="match status" value="1"/>
</dbReference>
<evidence type="ECO:0000313" key="3">
    <source>
        <dbReference type="Proteomes" id="UP000428333"/>
    </source>
</evidence>
<name>A0A6A4M2R0_9ERIC</name>
<organism evidence="2 3">
    <name type="scientific">Rhododendron williamsianum</name>
    <dbReference type="NCBI Taxonomy" id="262921"/>
    <lineage>
        <taxon>Eukaryota</taxon>
        <taxon>Viridiplantae</taxon>
        <taxon>Streptophyta</taxon>
        <taxon>Embryophyta</taxon>
        <taxon>Tracheophyta</taxon>
        <taxon>Spermatophyta</taxon>
        <taxon>Magnoliopsida</taxon>
        <taxon>eudicotyledons</taxon>
        <taxon>Gunneridae</taxon>
        <taxon>Pentapetalae</taxon>
        <taxon>asterids</taxon>
        <taxon>Ericales</taxon>
        <taxon>Ericaceae</taxon>
        <taxon>Ericoideae</taxon>
        <taxon>Rhodoreae</taxon>
        <taxon>Rhododendron</taxon>
    </lineage>
</organism>